<dbReference type="Proteomes" id="UP000318336">
    <property type="component" value="Unassembled WGS sequence"/>
</dbReference>
<keyword evidence="2" id="KW-0472">Membrane</keyword>
<evidence type="ECO:0000256" key="1">
    <source>
        <dbReference type="SAM" id="MobiDB-lite"/>
    </source>
</evidence>
<feature type="region of interest" description="Disordered" evidence="1">
    <location>
        <begin position="90"/>
        <end position="111"/>
    </location>
</feature>
<sequence>MKREGVKRMIGGGVLFFLVAPAIFVAVLLIGVGKSVADIAGSDPVQPGGTAQLEAGQKVSLLVFAGTATGDGATQGSGVPAPDETCTVTDPTGQPANLTRDSGTEVSDGGQSYREGYTLTAGPAGAYTITCGSSEVLVVDENAMSELGRNVGGTLVAALVIPFVVGVIGLALFIWGLVKFNRSKKAMPAGGYGQGQYAYGQQQYGQPGYGGGQQPYAGQDYPQQGQQSYDGGQQSYGSDQQYGQQGQGGRDGQNPPQNPYGPAS</sequence>
<evidence type="ECO:0000313" key="4">
    <source>
        <dbReference type="Proteomes" id="UP000318336"/>
    </source>
</evidence>
<gene>
    <name evidence="3" type="ORF">FB554_0147</name>
</gene>
<evidence type="ECO:0000313" key="3">
    <source>
        <dbReference type="EMBL" id="TQL32032.1"/>
    </source>
</evidence>
<feature type="transmembrane region" description="Helical" evidence="2">
    <location>
        <begin position="12"/>
        <end position="32"/>
    </location>
</feature>
<accession>A0A542X870</accession>
<keyword evidence="2" id="KW-1133">Transmembrane helix</keyword>
<evidence type="ECO:0000256" key="2">
    <source>
        <dbReference type="SAM" id="Phobius"/>
    </source>
</evidence>
<feature type="region of interest" description="Disordered" evidence="1">
    <location>
        <begin position="208"/>
        <end position="264"/>
    </location>
</feature>
<feature type="compositionally biased region" description="Polar residues" evidence="1">
    <location>
        <begin position="90"/>
        <end position="105"/>
    </location>
</feature>
<feature type="transmembrane region" description="Helical" evidence="2">
    <location>
        <begin position="155"/>
        <end position="178"/>
    </location>
</feature>
<dbReference type="AlphaFoldDB" id="A0A542X870"/>
<comment type="caution">
    <text evidence="3">The sequence shown here is derived from an EMBL/GenBank/DDBJ whole genome shotgun (WGS) entry which is preliminary data.</text>
</comment>
<reference evidence="3 4" key="1">
    <citation type="submission" date="2019-06" db="EMBL/GenBank/DDBJ databases">
        <title>Sequencing the genomes of 1000 actinobacteria strains.</title>
        <authorList>
            <person name="Klenk H.-P."/>
        </authorList>
    </citation>
    <scope>NUCLEOTIDE SEQUENCE [LARGE SCALE GENOMIC DNA]</scope>
    <source>
        <strain evidence="3 4">DSM 24617</strain>
    </source>
</reference>
<dbReference type="OrthoDB" id="5146834at2"/>
<keyword evidence="2" id="KW-0812">Transmembrane</keyword>
<dbReference type="RefSeq" id="WP_142004185.1">
    <property type="nucleotide sequence ID" value="NZ_CAJTBP010000001.1"/>
</dbReference>
<protein>
    <submittedName>
        <fullName evidence="3">Uncharacterized protein</fullName>
    </submittedName>
</protein>
<proteinExistence type="predicted"/>
<feature type="compositionally biased region" description="Low complexity" evidence="1">
    <location>
        <begin position="214"/>
        <end position="244"/>
    </location>
</feature>
<dbReference type="EMBL" id="VFOK01000001">
    <property type="protein sequence ID" value="TQL32032.1"/>
    <property type="molecule type" value="Genomic_DNA"/>
</dbReference>
<organism evidence="3 4">
    <name type="scientific">Barrientosiimonas humi</name>
    <dbReference type="NCBI Taxonomy" id="999931"/>
    <lineage>
        <taxon>Bacteria</taxon>
        <taxon>Bacillati</taxon>
        <taxon>Actinomycetota</taxon>
        <taxon>Actinomycetes</taxon>
        <taxon>Micrococcales</taxon>
        <taxon>Dermacoccaceae</taxon>
        <taxon>Barrientosiimonas</taxon>
    </lineage>
</organism>
<name>A0A542X870_9MICO</name>
<keyword evidence="4" id="KW-1185">Reference proteome</keyword>